<comment type="cofactor">
    <cofactor evidence="1">
        <name>[3Fe-4S] cluster</name>
        <dbReference type="ChEBI" id="CHEBI:21137"/>
    </cofactor>
</comment>
<dbReference type="SUPFAM" id="SSF54862">
    <property type="entry name" value="4Fe-4S ferredoxins"/>
    <property type="match status" value="1"/>
</dbReference>
<evidence type="ECO:0000256" key="4">
    <source>
        <dbReference type="ARBA" id="ARBA00022982"/>
    </source>
</evidence>
<evidence type="ECO:0000313" key="8">
    <source>
        <dbReference type="EMBL" id="TCK22434.1"/>
    </source>
</evidence>
<dbReference type="GO" id="GO:0051538">
    <property type="term" value="F:3 iron, 4 sulfur cluster binding"/>
    <property type="evidence" value="ECO:0007669"/>
    <property type="project" value="UniProtKB-KW"/>
</dbReference>
<keyword evidence="3" id="KW-0479">Metal-binding</keyword>
<dbReference type="Pfam" id="PF13459">
    <property type="entry name" value="Fer4_15"/>
    <property type="match status" value="1"/>
</dbReference>
<keyword evidence="4" id="KW-0249">Electron transport</keyword>
<keyword evidence="9" id="KW-1185">Reference proteome</keyword>
<keyword evidence="6" id="KW-0411">Iron-sulfur</keyword>
<keyword evidence="5" id="KW-0408">Iron</keyword>
<evidence type="ECO:0000256" key="2">
    <source>
        <dbReference type="ARBA" id="ARBA00022448"/>
    </source>
</evidence>
<dbReference type="Proteomes" id="UP000295560">
    <property type="component" value="Unassembled WGS sequence"/>
</dbReference>
<evidence type="ECO:0000256" key="7">
    <source>
        <dbReference type="ARBA" id="ARBA00023291"/>
    </source>
</evidence>
<comment type="caution">
    <text evidence="8">The sequence shown here is derived from an EMBL/GenBank/DDBJ whole genome shotgun (WGS) entry which is preliminary data.</text>
</comment>
<dbReference type="InterPro" id="IPR051269">
    <property type="entry name" value="Fe-S_cluster_ET"/>
</dbReference>
<evidence type="ECO:0000256" key="6">
    <source>
        <dbReference type="ARBA" id="ARBA00023014"/>
    </source>
</evidence>
<dbReference type="AlphaFoldDB" id="A0A4R1HJB7"/>
<organism evidence="8 9">
    <name type="scientific">Pseudonocardia endophytica</name>
    <dbReference type="NCBI Taxonomy" id="401976"/>
    <lineage>
        <taxon>Bacteria</taxon>
        <taxon>Bacillati</taxon>
        <taxon>Actinomycetota</taxon>
        <taxon>Actinomycetes</taxon>
        <taxon>Pseudonocardiales</taxon>
        <taxon>Pseudonocardiaceae</taxon>
        <taxon>Pseudonocardia</taxon>
    </lineage>
</organism>
<dbReference type="Gene3D" id="3.30.70.20">
    <property type="match status" value="1"/>
</dbReference>
<proteinExistence type="predicted"/>
<name>A0A4R1HJB7_PSEEN</name>
<keyword evidence="2" id="KW-0813">Transport</keyword>
<reference evidence="8 9" key="1">
    <citation type="submission" date="2019-03" db="EMBL/GenBank/DDBJ databases">
        <title>Sequencing the genomes of 1000 actinobacteria strains.</title>
        <authorList>
            <person name="Klenk H.-P."/>
        </authorList>
    </citation>
    <scope>NUCLEOTIDE SEQUENCE [LARGE SCALE GENOMIC DNA]</scope>
    <source>
        <strain evidence="8 9">DSM 44969</strain>
    </source>
</reference>
<dbReference type="PANTHER" id="PTHR36923:SF3">
    <property type="entry name" value="FERREDOXIN"/>
    <property type="match status" value="1"/>
</dbReference>
<evidence type="ECO:0000256" key="3">
    <source>
        <dbReference type="ARBA" id="ARBA00022723"/>
    </source>
</evidence>
<keyword evidence="7" id="KW-0003">3Fe-4S</keyword>
<dbReference type="EMBL" id="SMFZ01000002">
    <property type="protein sequence ID" value="TCK22434.1"/>
    <property type="molecule type" value="Genomic_DNA"/>
</dbReference>
<dbReference type="RefSeq" id="WP_132431293.1">
    <property type="nucleotide sequence ID" value="NZ_SMFZ01000002.1"/>
</dbReference>
<sequence length="64" mass="6684">MKVSVDSGVCEGHGQCMVVDYDLFPLDDDGLSAVGTDRPVPEGEEDVAQAGVDACPVRALTLHP</sequence>
<dbReference type="OrthoDB" id="3215002at2"/>
<evidence type="ECO:0000256" key="1">
    <source>
        <dbReference type="ARBA" id="ARBA00001927"/>
    </source>
</evidence>
<dbReference type="PANTHER" id="PTHR36923">
    <property type="entry name" value="FERREDOXIN"/>
    <property type="match status" value="1"/>
</dbReference>
<gene>
    <name evidence="8" type="ORF">EV378_6436</name>
</gene>
<accession>A0A4R1HJB7</accession>
<evidence type="ECO:0000313" key="9">
    <source>
        <dbReference type="Proteomes" id="UP000295560"/>
    </source>
</evidence>
<evidence type="ECO:0000256" key="5">
    <source>
        <dbReference type="ARBA" id="ARBA00023004"/>
    </source>
</evidence>
<dbReference type="GO" id="GO:0046872">
    <property type="term" value="F:metal ion binding"/>
    <property type="evidence" value="ECO:0007669"/>
    <property type="project" value="UniProtKB-KW"/>
</dbReference>
<protein>
    <submittedName>
        <fullName evidence="8">Ferredoxin</fullName>
    </submittedName>
</protein>